<dbReference type="Proteomes" id="UP001597197">
    <property type="component" value="Unassembled WGS sequence"/>
</dbReference>
<keyword evidence="2" id="KW-0012">Acyltransferase</keyword>
<dbReference type="PROSITE" id="PS51186">
    <property type="entry name" value="GNAT"/>
    <property type="match status" value="1"/>
</dbReference>
<protein>
    <submittedName>
        <fullName evidence="4">GNAT family N-acetyltransferase</fullName>
    </submittedName>
</protein>
<name>A0ABW4QMY1_9BACT</name>
<feature type="domain" description="N-acetyltransferase" evidence="3">
    <location>
        <begin position="3"/>
        <end position="150"/>
    </location>
</feature>
<dbReference type="Pfam" id="PF00583">
    <property type="entry name" value="Acetyltransf_1"/>
    <property type="match status" value="1"/>
</dbReference>
<dbReference type="CDD" id="cd04301">
    <property type="entry name" value="NAT_SF"/>
    <property type="match status" value="1"/>
</dbReference>
<evidence type="ECO:0000259" key="3">
    <source>
        <dbReference type="PROSITE" id="PS51186"/>
    </source>
</evidence>
<evidence type="ECO:0000256" key="1">
    <source>
        <dbReference type="ARBA" id="ARBA00022679"/>
    </source>
</evidence>
<dbReference type="SUPFAM" id="SSF55729">
    <property type="entry name" value="Acyl-CoA N-acyltransferases (Nat)"/>
    <property type="match status" value="1"/>
</dbReference>
<evidence type="ECO:0000256" key="2">
    <source>
        <dbReference type="ARBA" id="ARBA00023315"/>
    </source>
</evidence>
<dbReference type="PANTHER" id="PTHR43877:SF2">
    <property type="entry name" value="AMINOALKYLPHOSPHONATE N-ACETYLTRANSFERASE-RELATED"/>
    <property type="match status" value="1"/>
</dbReference>
<dbReference type="InterPro" id="IPR016181">
    <property type="entry name" value="Acyl_CoA_acyltransferase"/>
</dbReference>
<comment type="caution">
    <text evidence="4">The sequence shown here is derived from an EMBL/GenBank/DDBJ whole genome shotgun (WGS) entry which is preliminary data.</text>
</comment>
<keyword evidence="1" id="KW-0808">Transferase</keyword>
<dbReference type="InterPro" id="IPR000182">
    <property type="entry name" value="GNAT_dom"/>
</dbReference>
<evidence type="ECO:0000313" key="4">
    <source>
        <dbReference type="EMBL" id="MFD1870860.1"/>
    </source>
</evidence>
<proteinExistence type="predicted"/>
<sequence>MPRLIRTTSENPDFRALVQLLDQDLAARDGAEHGYYAQFNTIASLQHVVVAYQDDEPVGCGAFKPFDADSVEVKRMFVQPAHRGQGVAQAVLAELEQWAGELGYASGVLETGKRQPEAIRLYERSGYARIPNYGQYVGIENSVCMRKALGR</sequence>
<organism evidence="4 5">
    <name type="scientific">Hymenobacter bucti</name>
    <dbReference type="NCBI Taxonomy" id="1844114"/>
    <lineage>
        <taxon>Bacteria</taxon>
        <taxon>Pseudomonadati</taxon>
        <taxon>Bacteroidota</taxon>
        <taxon>Cytophagia</taxon>
        <taxon>Cytophagales</taxon>
        <taxon>Hymenobacteraceae</taxon>
        <taxon>Hymenobacter</taxon>
    </lineage>
</organism>
<keyword evidence="5" id="KW-1185">Reference proteome</keyword>
<dbReference type="Gene3D" id="3.40.630.30">
    <property type="match status" value="1"/>
</dbReference>
<gene>
    <name evidence="4" type="ORF">ACFSDX_00370</name>
</gene>
<dbReference type="PANTHER" id="PTHR43877">
    <property type="entry name" value="AMINOALKYLPHOSPHONATE N-ACETYLTRANSFERASE-RELATED-RELATED"/>
    <property type="match status" value="1"/>
</dbReference>
<accession>A0ABW4QMY1</accession>
<dbReference type="EMBL" id="JBHUFD010000001">
    <property type="protein sequence ID" value="MFD1870860.1"/>
    <property type="molecule type" value="Genomic_DNA"/>
</dbReference>
<dbReference type="InterPro" id="IPR050832">
    <property type="entry name" value="Bact_Acetyltransf"/>
</dbReference>
<evidence type="ECO:0000313" key="5">
    <source>
        <dbReference type="Proteomes" id="UP001597197"/>
    </source>
</evidence>
<dbReference type="RefSeq" id="WP_382310992.1">
    <property type="nucleotide sequence ID" value="NZ_JBHUFD010000001.1"/>
</dbReference>
<reference evidence="5" key="1">
    <citation type="journal article" date="2019" name="Int. J. Syst. Evol. Microbiol.">
        <title>The Global Catalogue of Microorganisms (GCM) 10K type strain sequencing project: providing services to taxonomists for standard genome sequencing and annotation.</title>
        <authorList>
            <consortium name="The Broad Institute Genomics Platform"/>
            <consortium name="The Broad Institute Genome Sequencing Center for Infectious Disease"/>
            <person name="Wu L."/>
            <person name="Ma J."/>
        </authorList>
    </citation>
    <scope>NUCLEOTIDE SEQUENCE [LARGE SCALE GENOMIC DNA]</scope>
    <source>
        <strain evidence="5">CGMCC 1.15795</strain>
    </source>
</reference>